<dbReference type="Proteomes" id="UP001595526">
    <property type="component" value="Unassembled WGS sequence"/>
</dbReference>
<accession>A0ABV7JJ08</accession>
<keyword evidence="2" id="KW-1185">Reference proteome</keyword>
<organism evidence="1 2">
    <name type="scientific">Parapedobacter deserti</name>
    <dbReference type="NCBI Taxonomy" id="1912957"/>
    <lineage>
        <taxon>Bacteria</taxon>
        <taxon>Pseudomonadati</taxon>
        <taxon>Bacteroidota</taxon>
        <taxon>Sphingobacteriia</taxon>
        <taxon>Sphingobacteriales</taxon>
        <taxon>Sphingobacteriaceae</taxon>
        <taxon>Parapedobacter</taxon>
    </lineage>
</organism>
<dbReference type="RefSeq" id="WP_379020423.1">
    <property type="nucleotide sequence ID" value="NZ_JBHRTA010000014.1"/>
</dbReference>
<sequence>MLLSRIAEYLDTVESGFSYIRDDPRMEIWVKGKEWYPILVSEIYGRGYLISWGEIEYTIEDGAKAYAYLLRLITNIKEINHD</sequence>
<dbReference type="EMBL" id="JBHRTA010000014">
    <property type="protein sequence ID" value="MFC3197077.1"/>
    <property type="molecule type" value="Genomic_DNA"/>
</dbReference>
<evidence type="ECO:0000313" key="1">
    <source>
        <dbReference type="EMBL" id="MFC3197077.1"/>
    </source>
</evidence>
<proteinExistence type="predicted"/>
<protein>
    <submittedName>
        <fullName evidence="1">Uncharacterized protein</fullName>
    </submittedName>
</protein>
<evidence type="ECO:0000313" key="2">
    <source>
        <dbReference type="Proteomes" id="UP001595526"/>
    </source>
</evidence>
<reference evidence="2" key="1">
    <citation type="journal article" date="2019" name="Int. J. Syst. Evol. Microbiol.">
        <title>The Global Catalogue of Microorganisms (GCM) 10K type strain sequencing project: providing services to taxonomists for standard genome sequencing and annotation.</title>
        <authorList>
            <consortium name="The Broad Institute Genomics Platform"/>
            <consortium name="The Broad Institute Genome Sequencing Center for Infectious Disease"/>
            <person name="Wu L."/>
            <person name="Ma J."/>
        </authorList>
    </citation>
    <scope>NUCLEOTIDE SEQUENCE [LARGE SCALE GENOMIC DNA]</scope>
    <source>
        <strain evidence="2">KCTC 52416</strain>
    </source>
</reference>
<gene>
    <name evidence="1" type="ORF">ACFOET_05590</name>
</gene>
<comment type="caution">
    <text evidence="1">The sequence shown here is derived from an EMBL/GenBank/DDBJ whole genome shotgun (WGS) entry which is preliminary data.</text>
</comment>
<name>A0ABV7JJ08_9SPHI</name>